<keyword evidence="3" id="KW-0597">Phosphoprotein</keyword>
<dbReference type="GO" id="GO:0005524">
    <property type="term" value="F:ATP binding"/>
    <property type="evidence" value="ECO:0007669"/>
    <property type="project" value="UniProtKB-KW"/>
</dbReference>
<keyword evidence="6 13" id="KW-0418">Kinase</keyword>
<evidence type="ECO:0000256" key="1">
    <source>
        <dbReference type="ARBA" id="ARBA00000085"/>
    </source>
</evidence>
<dbReference type="RefSeq" id="WP_134640224.1">
    <property type="nucleotide sequence ID" value="NZ_SOHM01000012.1"/>
</dbReference>
<keyword evidence="10" id="KW-1133">Transmembrane helix</keyword>
<dbReference type="CDD" id="cd16917">
    <property type="entry name" value="HATPase_UhpB-NarQ-NarX-like"/>
    <property type="match status" value="1"/>
</dbReference>
<accession>A0A4R9BYI8</accession>
<gene>
    <name evidence="13" type="ORF">E3T61_07340</name>
</gene>
<evidence type="ECO:0000256" key="9">
    <source>
        <dbReference type="SAM" id="Coils"/>
    </source>
</evidence>
<dbReference type="InterPro" id="IPR036890">
    <property type="entry name" value="HATPase_C_sf"/>
</dbReference>
<evidence type="ECO:0000256" key="7">
    <source>
        <dbReference type="ARBA" id="ARBA00022840"/>
    </source>
</evidence>
<dbReference type="GO" id="GO:0000155">
    <property type="term" value="F:phosphorelay sensor kinase activity"/>
    <property type="evidence" value="ECO:0007669"/>
    <property type="project" value="InterPro"/>
</dbReference>
<dbReference type="InterPro" id="IPR003594">
    <property type="entry name" value="HATPase_dom"/>
</dbReference>
<feature type="domain" description="Signal transduction histidine kinase subgroup 3 dimerisation and phosphoacceptor" evidence="12">
    <location>
        <begin position="157"/>
        <end position="222"/>
    </location>
</feature>
<keyword evidence="8" id="KW-0902">Two-component regulatory system</keyword>
<dbReference type="EC" id="2.7.13.3" evidence="2"/>
<evidence type="ECO:0000256" key="4">
    <source>
        <dbReference type="ARBA" id="ARBA00022679"/>
    </source>
</evidence>
<keyword evidence="7" id="KW-0067">ATP-binding</keyword>
<dbReference type="Proteomes" id="UP000298468">
    <property type="component" value="Unassembled WGS sequence"/>
</dbReference>
<keyword evidence="14" id="KW-1185">Reference proteome</keyword>
<dbReference type="GO" id="GO:0016020">
    <property type="term" value="C:membrane"/>
    <property type="evidence" value="ECO:0007669"/>
    <property type="project" value="InterPro"/>
</dbReference>
<evidence type="ECO:0000313" key="13">
    <source>
        <dbReference type="EMBL" id="TFD92112.1"/>
    </source>
</evidence>
<dbReference type="Gene3D" id="3.30.565.10">
    <property type="entry name" value="Histidine kinase-like ATPase, C-terminal domain"/>
    <property type="match status" value="1"/>
</dbReference>
<evidence type="ECO:0000313" key="14">
    <source>
        <dbReference type="Proteomes" id="UP000298468"/>
    </source>
</evidence>
<dbReference type="Pfam" id="PF02518">
    <property type="entry name" value="HATPase_c"/>
    <property type="match status" value="1"/>
</dbReference>
<evidence type="ECO:0000256" key="5">
    <source>
        <dbReference type="ARBA" id="ARBA00022741"/>
    </source>
</evidence>
<feature type="coiled-coil region" evidence="9">
    <location>
        <begin position="131"/>
        <end position="158"/>
    </location>
</feature>
<reference evidence="13 14" key="1">
    <citation type="submission" date="2019-03" db="EMBL/GenBank/DDBJ databases">
        <title>Genomics of glacier-inhabiting Cryobacterium strains.</title>
        <authorList>
            <person name="Liu Q."/>
            <person name="Xin Y.-H."/>
        </authorList>
    </citation>
    <scope>NUCLEOTIDE SEQUENCE [LARGE SCALE GENOMIC DNA]</scope>
    <source>
        <strain evidence="13 14">Sr59</strain>
    </source>
</reference>
<feature type="domain" description="Histidine kinase/HSP90-like ATPase" evidence="11">
    <location>
        <begin position="267"/>
        <end position="360"/>
    </location>
</feature>
<keyword evidence="9" id="KW-0175">Coiled coil</keyword>
<dbReference type="AlphaFoldDB" id="A0A4R9BYI8"/>
<organism evidence="13 14">
    <name type="scientific">Cryobacterium lactosi</name>
    <dbReference type="NCBI Taxonomy" id="1259202"/>
    <lineage>
        <taxon>Bacteria</taxon>
        <taxon>Bacillati</taxon>
        <taxon>Actinomycetota</taxon>
        <taxon>Actinomycetes</taxon>
        <taxon>Micrococcales</taxon>
        <taxon>Microbacteriaceae</taxon>
        <taxon>Cryobacterium</taxon>
    </lineage>
</organism>
<sequence length="370" mass="40191">MYDVSVPATFAVVTLQCGSLILVLVRPRTGVAVHLTSIIALGLLTRDADSGPWPLPVTGFISLGALILLVGIRERWLVSLTTWWSSMAALVLLVGVSLDRDEFPDRWETNLTIYASYTVMVLIAAIAMGQRARIRADLAKARRDIELEQAQRLHIEERARIARELHDVVAHSMSLIHMRALSAPFRLPEATQAVNEEFDGIARSARSALSEMRQLLGALRSENDEADLLPQPTLSDVPELTDATSRAGSPVDLHIDEAATTASPIVQLTIYRVVQEALSNVVRHAQAAPTTVTIRLESSSLHVTVHNTRPSDGAIFAAIPTSDRGGQGLRGMRERVHLLGGQVTTKPTVEGGFLVDAIIPASIMNQPELP</sequence>
<evidence type="ECO:0000259" key="12">
    <source>
        <dbReference type="Pfam" id="PF07730"/>
    </source>
</evidence>
<comment type="caution">
    <text evidence="13">The sequence shown here is derived from an EMBL/GenBank/DDBJ whole genome shotgun (WGS) entry which is preliminary data.</text>
</comment>
<dbReference type="InterPro" id="IPR011712">
    <property type="entry name" value="Sig_transdc_His_kin_sub3_dim/P"/>
</dbReference>
<name>A0A4R9BYI8_9MICO</name>
<keyword evidence="10" id="KW-0472">Membrane</keyword>
<feature type="transmembrane region" description="Helical" evidence="10">
    <location>
        <begin position="53"/>
        <end position="70"/>
    </location>
</feature>
<dbReference type="OrthoDB" id="227596at2"/>
<keyword evidence="4" id="KW-0808">Transferase</keyword>
<protein>
    <recommendedName>
        <fullName evidence="2">histidine kinase</fullName>
        <ecNumber evidence="2">2.7.13.3</ecNumber>
    </recommendedName>
</protein>
<dbReference type="SUPFAM" id="SSF55874">
    <property type="entry name" value="ATPase domain of HSP90 chaperone/DNA topoisomerase II/histidine kinase"/>
    <property type="match status" value="1"/>
</dbReference>
<keyword evidence="5" id="KW-0547">Nucleotide-binding</keyword>
<evidence type="ECO:0000256" key="8">
    <source>
        <dbReference type="ARBA" id="ARBA00023012"/>
    </source>
</evidence>
<feature type="transmembrane region" description="Helical" evidence="10">
    <location>
        <begin position="77"/>
        <end position="98"/>
    </location>
</feature>
<dbReference type="EMBL" id="SOHM01000012">
    <property type="protein sequence ID" value="TFD92112.1"/>
    <property type="molecule type" value="Genomic_DNA"/>
</dbReference>
<dbReference type="Gene3D" id="1.20.5.1930">
    <property type="match status" value="1"/>
</dbReference>
<evidence type="ECO:0000256" key="3">
    <source>
        <dbReference type="ARBA" id="ARBA00022553"/>
    </source>
</evidence>
<proteinExistence type="predicted"/>
<dbReference type="Pfam" id="PF07730">
    <property type="entry name" value="HisKA_3"/>
    <property type="match status" value="1"/>
</dbReference>
<keyword evidence="10" id="KW-0812">Transmembrane</keyword>
<feature type="transmembrane region" description="Helical" evidence="10">
    <location>
        <begin position="110"/>
        <end position="128"/>
    </location>
</feature>
<dbReference type="PANTHER" id="PTHR24421">
    <property type="entry name" value="NITRATE/NITRITE SENSOR PROTEIN NARX-RELATED"/>
    <property type="match status" value="1"/>
</dbReference>
<feature type="transmembrane region" description="Helical" evidence="10">
    <location>
        <begin position="6"/>
        <end position="24"/>
    </location>
</feature>
<comment type="catalytic activity">
    <reaction evidence="1">
        <text>ATP + protein L-histidine = ADP + protein N-phospho-L-histidine.</text>
        <dbReference type="EC" id="2.7.13.3"/>
    </reaction>
</comment>
<evidence type="ECO:0000256" key="6">
    <source>
        <dbReference type="ARBA" id="ARBA00022777"/>
    </source>
</evidence>
<dbReference type="GO" id="GO:0046983">
    <property type="term" value="F:protein dimerization activity"/>
    <property type="evidence" value="ECO:0007669"/>
    <property type="project" value="InterPro"/>
</dbReference>
<dbReference type="PANTHER" id="PTHR24421:SF10">
    <property type="entry name" value="NITRATE_NITRITE SENSOR PROTEIN NARQ"/>
    <property type="match status" value="1"/>
</dbReference>
<dbReference type="InterPro" id="IPR050482">
    <property type="entry name" value="Sensor_HK_TwoCompSys"/>
</dbReference>
<evidence type="ECO:0000256" key="10">
    <source>
        <dbReference type="SAM" id="Phobius"/>
    </source>
</evidence>
<evidence type="ECO:0000259" key="11">
    <source>
        <dbReference type="Pfam" id="PF02518"/>
    </source>
</evidence>
<evidence type="ECO:0000256" key="2">
    <source>
        <dbReference type="ARBA" id="ARBA00012438"/>
    </source>
</evidence>